<reference evidence="2" key="1">
    <citation type="submission" date="2016-06" db="EMBL/GenBank/DDBJ databases">
        <title>Parallel loss of symbiosis genes in relatives of nitrogen-fixing non-legume Parasponia.</title>
        <authorList>
            <person name="Van Velzen R."/>
            <person name="Holmer R."/>
            <person name="Bu F."/>
            <person name="Rutten L."/>
            <person name="Van Zeijl A."/>
            <person name="Liu W."/>
            <person name="Santuari L."/>
            <person name="Cao Q."/>
            <person name="Sharma T."/>
            <person name="Shen D."/>
            <person name="Roswanjaya Y."/>
            <person name="Wardhani T."/>
            <person name="Kalhor M.S."/>
            <person name="Jansen J."/>
            <person name="Van den Hoogen J."/>
            <person name="Gungor B."/>
            <person name="Hartog M."/>
            <person name="Hontelez J."/>
            <person name="Verver J."/>
            <person name="Yang W.-C."/>
            <person name="Schijlen E."/>
            <person name="Repin R."/>
            <person name="Schilthuizen M."/>
            <person name="Schranz E."/>
            <person name="Heidstra R."/>
            <person name="Miyata K."/>
            <person name="Fedorova E."/>
            <person name="Kohlen W."/>
            <person name="Bisseling T."/>
            <person name="Smit S."/>
            <person name="Geurts R."/>
        </authorList>
    </citation>
    <scope>NUCLEOTIDE SEQUENCE [LARGE SCALE GENOMIC DNA]</scope>
    <source>
        <strain evidence="2">cv. WU1-14</strain>
    </source>
</reference>
<gene>
    <name evidence="1" type="ORF">PanWU01x14_359430</name>
</gene>
<sequence length="172" mass="19139">MTGGIETCHVQPVCCVRYAQRGRVVHAHAHRASVVRALLTCTCTMSAVFGHSSRPSRQLCSVPMELDRGCPATHVGQLWPRPVDHISHFSQPLTKVGVMASAILTSLFEHPPKRSAVSHLCPSTWMSCAHCCKLIRLRMHKCCTLFCPCTHAFPRLHARATMCACFVYVRIF</sequence>
<dbReference type="EMBL" id="JXTB01000795">
    <property type="protein sequence ID" value="PON32650.1"/>
    <property type="molecule type" value="Genomic_DNA"/>
</dbReference>
<proteinExistence type="predicted"/>
<comment type="caution">
    <text evidence="1">The sequence shown here is derived from an EMBL/GenBank/DDBJ whole genome shotgun (WGS) entry which is preliminary data.</text>
</comment>
<keyword evidence="2" id="KW-1185">Reference proteome</keyword>
<evidence type="ECO:0000313" key="2">
    <source>
        <dbReference type="Proteomes" id="UP000237105"/>
    </source>
</evidence>
<protein>
    <submittedName>
        <fullName evidence="1">Uncharacterized protein</fullName>
    </submittedName>
</protein>
<organism evidence="1 2">
    <name type="scientific">Parasponia andersonii</name>
    <name type="common">Sponia andersonii</name>
    <dbReference type="NCBI Taxonomy" id="3476"/>
    <lineage>
        <taxon>Eukaryota</taxon>
        <taxon>Viridiplantae</taxon>
        <taxon>Streptophyta</taxon>
        <taxon>Embryophyta</taxon>
        <taxon>Tracheophyta</taxon>
        <taxon>Spermatophyta</taxon>
        <taxon>Magnoliopsida</taxon>
        <taxon>eudicotyledons</taxon>
        <taxon>Gunneridae</taxon>
        <taxon>Pentapetalae</taxon>
        <taxon>rosids</taxon>
        <taxon>fabids</taxon>
        <taxon>Rosales</taxon>
        <taxon>Cannabaceae</taxon>
        <taxon>Parasponia</taxon>
    </lineage>
</organism>
<dbReference type="AlphaFoldDB" id="A0A2P5A7Y3"/>
<dbReference type="Proteomes" id="UP000237105">
    <property type="component" value="Unassembled WGS sequence"/>
</dbReference>
<evidence type="ECO:0000313" key="1">
    <source>
        <dbReference type="EMBL" id="PON32650.1"/>
    </source>
</evidence>
<name>A0A2P5A7Y3_PARAD</name>
<accession>A0A2P5A7Y3</accession>